<dbReference type="Proteomes" id="UP000243451">
    <property type="component" value="Unassembled WGS sequence"/>
</dbReference>
<gene>
    <name evidence="1" type="ORF">C1949_19165</name>
</gene>
<protein>
    <submittedName>
        <fullName evidence="1">Uncharacterized protein</fullName>
    </submittedName>
</protein>
<dbReference type="EMBL" id="PPSK01000052">
    <property type="protein sequence ID" value="POB00737.1"/>
    <property type="molecule type" value="Genomic_DNA"/>
</dbReference>
<reference evidence="1 2" key="1">
    <citation type="submission" date="2018-01" db="EMBL/GenBank/DDBJ databases">
        <title>Draft genome of the type strain Pseudomonas oceani DSM 100277 isolated from the deep water in Okinawa trough, northwestern Pacific Ocean.</title>
        <authorList>
            <person name="Gomila M."/>
            <person name="Mulet M."/>
            <person name="Garcia-Valdes E."/>
            <person name="Lalucat J."/>
        </authorList>
    </citation>
    <scope>NUCLEOTIDE SEQUENCE [LARGE SCALE GENOMIC DNA]</scope>
    <source>
        <strain evidence="1 2">DSM 100277</strain>
    </source>
</reference>
<keyword evidence="2" id="KW-1185">Reference proteome</keyword>
<proteinExistence type="predicted"/>
<evidence type="ECO:0000313" key="2">
    <source>
        <dbReference type="Proteomes" id="UP000243451"/>
    </source>
</evidence>
<evidence type="ECO:0000313" key="1">
    <source>
        <dbReference type="EMBL" id="POB00737.1"/>
    </source>
</evidence>
<dbReference type="OrthoDB" id="21124at2"/>
<sequence>MKEELGAWNNGKGIDLESWISCSGNFSLAVGYASIFCPEFVEFEGYIFEGEDFCEEAISSLRGFESQEGSTPKSVEWVMNHLHIADLHYSGCEDLTADKILILGEKLKAIYEARLAHLFPDKPCIVDFYKPEDEQDLEDYQLSFWQKKHEPENS</sequence>
<organism evidence="1 2">
    <name type="scientific">Halopseudomonas oceani</name>
    <dbReference type="NCBI Taxonomy" id="1708783"/>
    <lineage>
        <taxon>Bacteria</taxon>
        <taxon>Pseudomonadati</taxon>
        <taxon>Pseudomonadota</taxon>
        <taxon>Gammaproteobacteria</taxon>
        <taxon>Pseudomonadales</taxon>
        <taxon>Pseudomonadaceae</taxon>
        <taxon>Halopseudomonas</taxon>
    </lineage>
</organism>
<dbReference type="RefSeq" id="WP_104739960.1">
    <property type="nucleotide sequence ID" value="NZ_PPSK01000052.1"/>
</dbReference>
<comment type="caution">
    <text evidence="1">The sequence shown here is derived from an EMBL/GenBank/DDBJ whole genome shotgun (WGS) entry which is preliminary data.</text>
</comment>
<accession>A0A2P4EQ47</accession>
<name>A0A2P4EQ47_9GAMM</name>
<dbReference type="AlphaFoldDB" id="A0A2P4EQ47"/>